<dbReference type="AlphaFoldDB" id="A0A917HQ21"/>
<dbReference type="Proteomes" id="UP000660862">
    <property type="component" value="Unassembled WGS sequence"/>
</dbReference>
<dbReference type="InterPro" id="IPR036514">
    <property type="entry name" value="SGNH_hydro_sf"/>
</dbReference>
<gene>
    <name evidence="2" type="ORF">GCM10007415_19070</name>
</gene>
<dbReference type="Gene3D" id="3.40.50.1110">
    <property type="entry name" value="SGNH hydrolase"/>
    <property type="match status" value="1"/>
</dbReference>
<dbReference type="SUPFAM" id="SSF52266">
    <property type="entry name" value="SGNH hydrolase"/>
    <property type="match status" value="1"/>
</dbReference>
<reference evidence="2" key="2">
    <citation type="submission" date="2020-09" db="EMBL/GenBank/DDBJ databases">
        <authorList>
            <person name="Sun Q."/>
            <person name="Zhou Y."/>
        </authorList>
    </citation>
    <scope>NUCLEOTIDE SEQUENCE</scope>
    <source>
        <strain evidence="2">CGMCC 1.12195</strain>
    </source>
</reference>
<name>A0A917HQ21_9SPHI</name>
<dbReference type="EMBL" id="BMER01000001">
    <property type="protein sequence ID" value="GGG85840.1"/>
    <property type="molecule type" value="Genomic_DNA"/>
</dbReference>
<evidence type="ECO:0000259" key="1">
    <source>
        <dbReference type="Pfam" id="PF13472"/>
    </source>
</evidence>
<comment type="caution">
    <text evidence="2">The sequence shown here is derived from an EMBL/GenBank/DDBJ whole genome shotgun (WGS) entry which is preliminary data.</text>
</comment>
<keyword evidence="3" id="KW-1185">Reference proteome</keyword>
<evidence type="ECO:0000313" key="2">
    <source>
        <dbReference type="EMBL" id="GGG85840.1"/>
    </source>
</evidence>
<dbReference type="InterPro" id="IPR051532">
    <property type="entry name" value="Ester_Hydrolysis_Enzymes"/>
</dbReference>
<feature type="domain" description="SGNH hydrolase-type esterase" evidence="1">
    <location>
        <begin position="8"/>
        <end position="198"/>
    </location>
</feature>
<reference evidence="2" key="1">
    <citation type="journal article" date="2014" name="Int. J. Syst. Evol. Microbiol.">
        <title>Complete genome sequence of Corynebacterium casei LMG S-19264T (=DSM 44701T), isolated from a smear-ripened cheese.</title>
        <authorList>
            <consortium name="US DOE Joint Genome Institute (JGI-PGF)"/>
            <person name="Walter F."/>
            <person name="Albersmeier A."/>
            <person name="Kalinowski J."/>
            <person name="Ruckert C."/>
        </authorList>
    </citation>
    <scope>NUCLEOTIDE SEQUENCE</scope>
    <source>
        <strain evidence="2">CGMCC 1.12195</strain>
    </source>
</reference>
<accession>A0A917HQ21</accession>
<organism evidence="2 3">
    <name type="scientific">Parapedobacter pyrenivorans</name>
    <dbReference type="NCBI Taxonomy" id="1305674"/>
    <lineage>
        <taxon>Bacteria</taxon>
        <taxon>Pseudomonadati</taxon>
        <taxon>Bacteroidota</taxon>
        <taxon>Sphingobacteriia</taxon>
        <taxon>Sphingobacteriales</taxon>
        <taxon>Sphingobacteriaceae</taxon>
        <taxon>Parapedobacter</taxon>
    </lineage>
</organism>
<protein>
    <submittedName>
        <fullName evidence="2">Peptidase</fullName>
    </submittedName>
</protein>
<dbReference type="PANTHER" id="PTHR30383">
    <property type="entry name" value="THIOESTERASE 1/PROTEASE 1/LYSOPHOSPHOLIPASE L1"/>
    <property type="match status" value="1"/>
</dbReference>
<proteinExistence type="predicted"/>
<dbReference type="Pfam" id="PF13472">
    <property type="entry name" value="Lipase_GDSL_2"/>
    <property type="match status" value="1"/>
</dbReference>
<dbReference type="GO" id="GO:0016788">
    <property type="term" value="F:hydrolase activity, acting on ester bonds"/>
    <property type="evidence" value="ECO:0007669"/>
    <property type="project" value="UniProtKB-ARBA"/>
</dbReference>
<dbReference type="InterPro" id="IPR013830">
    <property type="entry name" value="SGNH_hydro"/>
</dbReference>
<evidence type="ECO:0000313" key="3">
    <source>
        <dbReference type="Proteomes" id="UP000660862"/>
    </source>
</evidence>
<sequence length="214" mass="23842">MDSLKIVAFGNSITARRATVDTVWADRLPYLLADAGITATLINSGVGSSHSGRLVDNDFAKVRHALDRFETDVLDHHPDLVIISFGSNDAYIDDGNPAGASRISLEKFKANLSFMIKELKRRNVRVLLAAPPPFVFGKVRQYQNKRLQQYVEAVRKLSKMYQVGLADNYRIFSKYAKEKGGYGDLFPDGVHPNDEGHAMIAENIAITIDEMIDQ</sequence>